<dbReference type="RefSeq" id="WP_163764779.1">
    <property type="nucleotide sequence ID" value="NZ_JAAGYR010000016.1"/>
</dbReference>
<name>A0A6L9Y7I5_9BURK</name>
<keyword evidence="8 15" id="KW-0378">Hydrolase</keyword>
<evidence type="ECO:0000256" key="9">
    <source>
        <dbReference type="ARBA" id="ARBA00022842"/>
    </source>
</evidence>
<evidence type="ECO:0000256" key="14">
    <source>
        <dbReference type="PIRSR" id="PIRSR604469-1"/>
    </source>
</evidence>
<dbReference type="InterPro" id="IPR023214">
    <property type="entry name" value="HAD_sf"/>
</dbReference>
<gene>
    <name evidence="15" type="primary">serB</name>
    <name evidence="15" type="ORF">F9B74_08390</name>
</gene>
<comment type="caution">
    <text evidence="15">The sequence shown here is derived from an EMBL/GenBank/DDBJ whole genome shotgun (WGS) entry which is preliminary data.</text>
</comment>
<evidence type="ECO:0000256" key="5">
    <source>
        <dbReference type="ARBA" id="ARBA00015196"/>
    </source>
</evidence>
<comment type="pathway">
    <text evidence="2">Amino-acid biosynthesis; L-serine biosynthesis; L-serine from 3-phospho-D-glycerate: step 3/3.</text>
</comment>
<proteinExistence type="inferred from homology"/>
<dbReference type="GO" id="GO:0005737">
    <property type="term" value="C:cytoplasm"/>
    <property type="evidence" value="ECO:0007669"/>
    <property type="project" value="TreeGrafter"/>
</dbReference>
<comment type="catalytic activity">
    <reaction evidence="12">
        <text>O-phospho-L-serine + H2O = L-serine + phosphate</text>
        <dbReference type="Rhea" id="RHEA:21208"/>
        <dbReference type="ChEBI" id="CHEBI:15377"/>
        <dbReference type="ChEBI" id="CHEBI:33384"/>
        <dbReference type="ChEBI" id="CHEBI:43474"/>
        <dbReference type="ChEBI" id="CHEBI:57524"/>
        <dbReference type="EC" id="3.1.3.3"/>
    </reaction>
</comment>
<evidence type="ECO:0000256" key="1">
    <source>
        <dbReference type="ARBA" id="ARBA00001946"/>
    </source>
</evidence>
<evidence type="ECO:0000256" key="11">
    <source>
        <dbReference type="ARBA" id="ARBA00031693"/>
    </source>
</evidence>
<evidence type="ECO:0000256" key="13">
    <source>
        <dbReference type="ARBA" id="ARBA00048523"/>
    </source>
</evidence>
<dbReference type="SFLD" id="SFLDG01136">
    <property type="entry name" value="C1.6:_Phosphoserine_Phosphatas"/>
    <property type="match status" value="1"/>
</dbReference>
<keyword evidence="7" id="KW-0479">Metal-binding</keyword>
<evidence type="ECO:0000313" key="16">
    <source>
        <dbReference type="Proteomes" id="UP000477651"/>
    </source>
</evidence>
<keyword evidence="6" id="KW-0028">Amino-acid biosynthesis</keyword>
<evidence type="ECO:0000256" key="6">
    <source>
        <dbReference type="ARBA" id="ARBA00022605"/>
    </source>
</evidence>
<dbReference type="InterPro" id="IPR004469">
    <property type="entry name" value="PSP"/>
</dbReference>
<dbReference type="SUPFAM" id="SSF56784">
    <property type="entry name" value="HAD-like"/>
    <property type="match status" value="1"/>
</dbReference>
<comment type="similarity">
    <text evidence="3">Belongs to the HAD-like hydrolase superfamily. SerB family.</text>
</comment>
<dbReference type="SFLD" id="SFLDS00003">
    <property type="entry name" value="Haloacid_Dehalogenase"/>
    <property type="match status" value="1"/>
</dbReference>
<evidence type="ECO:0000256" key="2">
    <source>
        <dbReference type="ARBA" id="ARBA00005135"/>
    </source>
</evidence>
<dbReference type="InterPro" id="IPR050582">
    <property type="entry name" value="HAD-like_SerB"/>
</dbReference>
<dbReference type="NCBIfam" id="TIGR01488">
    <property type="entry name" value="HAD-SF-IB"/>
    <property type="match status" value="1"/>
</dbReference>
<organism evidence="15 16">
    <name type="scientific">Pelistega ratti</name>
    <dbReference type="NCBI Taxonomy" id="2652177"/>
    <lineage>
        <taxon>Bacteria</taxon>
        <taxon>Pseudomonadati</taxon>
        <taxon>Pseudomonadota</taxon>
        <taxon>Betaproteobacteria</taxon>
        <taxon>Burkholderiales</taxon>
        <taxon>Alcaligenaceae</taxon>
        <taxon>Pelistega</taxon>
    </lineage>
</organism>
<keyword evidence="9" id="KW-0460">Magnesium</keyword>
<evidence type="ECO:0000256" key="7">
    <source>
        <dbReference type="ARBA" id="ARBA00022723"/>
    </source>
</evidence>
<dbReference type="GO" id="GO:0000287">
    <property type="term" value="F:magnesium ion binding"/>
    <property type="evidence" value="ECO:0007669"/>
    <property type="project" value="TreeGrafter"/>
</dbReference>
<evidence type="ECO:0000256" key="10">
    <source>
        <dbReference type="ARBA" id="ARBA00023299"/>
    </source>
</evidence>
<evidence type="ECO:0000256" key="12">
    <source>
        <dbReference type="ARBA" id="ARBA00048138"/>
    </source>
</evidence>
<dbReference type="EC" id="3.1.3.3" evidence="4"/>
<comment type="cofactor">
    <cofactor evidence="1">
        <name>Mg(2+)</name>
        <dbReference type="ChEBI" id="CHEBI:18420"/>
    </cofactor>
</comment>
<dbReference type="PANTHER" id="PTHR43344:SF2">
    <property type="entry name" value="PHOSPHOSERINE PHOSPHATASE"/>
    <property type="match status" value="1"/>
</dbReference>
<sequence>MTHPCIVIQSPTLTLSKMEQIAAIAQANQLILQGAHAGLLVDVDINSIEEVKLLAKASRADFAFFPQPLANWSDIKVLAMDMDSTLINIECIDEIAAIAGRKAQVATITEAAMRGEITDFAESLRRRVAMLEGVPASALEKVYQEKLFLNPGAEYLLQKAHEAGIKTLLVSGGFTFFTERLQARLGLSETHANTLEIDEKGLLTGRVLGPIVDAQAKAHYLEALAAKEGASIQQCIAIGDGSNDLLMMEKAYYSVAYRAKPIVQDKARFSINHCGLDAVINWFMPDEH</sequence>
<dbReference type="AlphaFoldDB" id="A0A6L9Y7I5"/>
<dbReference type="GO" id="GO:0036424">
    <property type="term" value="F:L-phosphoserine phosphatase activity"/>
    <property type="evidence" value="ECO:0007669"/>
    <property type="project" value="InterPro"/>
</dbReference>
<dbReference type="SFLD" id="SFLDF00029">
    <property type="entry name" value="phosphoserine_phosphatase"/>
    <property type="match status" value="1"/>
</dbReference>
<dbReference type="CDD" id="cd07500">
    <property type="entry name" value="HAD_PSP"/>
    <property type="match status" value="1"/>
</dbReference>
<evidence type="ECO:0000256" key="8">
    <source>
        <dbReference type="ARBA" id="ARBA00022801"/>
    </source>
</evidence>
<dbReference type="Gene3D" id="3.40.50.1000">
    <property type="entry name" value="HAD superfamily/HAD-like"/>
    <property type="match status" value="1"/>
</dbReference>
<dbReference type="NCBIfam" id="TIGR00338">
    <property type="entry name" value="serB"/>
    <property type="match status" value="1"/>
</dbReference>
<dbReference type="InterPro" id="IPR036412">
    <property type="entry name" value="HAD-like_sf"/>
</dbReference>
<dbReference type="UniPathway" id="UPA00135">
    <property type="reaction ID" value="UER00198"/>
</dbReference>
<evidence type="ECO:0000313" key="15">
    <source>
        <dbReference type="EMBL" id="NEN76336.1"/>
    </source>
</evidence>
<dbReference type="GO" id="GO:0006564">
    <property type="term" value="P:L-serine biosynthetic process"/>
    <property type="evidence" value="ECO:0007669"/>
    <property type="project" value="UniProtKB-KW"/>
</dbReference>
<feature type="active site" description="Nucleophile" evidence="14">
    <location>
        <position position="81"/>
    </location>
</feature>
<protein>
    <recommendedName>
        <fullName evidence="5">Phosphoserine phosphatase</fullName>
        <ecNumber evidence="4">3.1.3.3</ecNumber>
    </recommendedName>
    <alternativeName>
        <fullName evidence="11">O-phosphoserine phosphohydrolase</fullName>
    </alternativeName>
</protein>
<dbReference type="Proteomes" id="UP000477651">
    <property type="component" value="Unassembled WGS sequence"/>
</dbReference>
<comment type="catalytic activity">
    <reaction evidence="13">
        <text>O-phospho-D-serine + H2O = D-serine + phosphate</text>
        <dbReference type="Rhea" id="RHEA:24873"/>
        <dbReference type="ChEBI" id="CHEBI:15377"/>
        <dbReference type="ChEBI" id="CHEBI:35247"/>
        <dbReference type="ChEBI" id="CHEBI:43474"/>
        <dbReference type="ChEBI" id="CHEBI:58680"/>
        <dbReference type="EC" id="3.1.3.3"/>
    </reaction>
</comment>
<dbReference type="SFLD" id="SFLDG01137">
    <property type="entry name" value="C1.6.1:_Phosphoserine_Phosphat"/>
    <property type="match status" value="1"/>
</dbReference>
<reference evidence="15 16" key="1">
    <citation type="submission" date="2020-02" db="EMBL/GenBank/DDBJ databases">
        <title>Pelistega sp. NLN82 were isolated from wild rodents of the Hainan Island.</title>
        <authorList>
            <person name="Niu N."/>
            <person name="Zhou J."/>
        </authorList>
    </citation>
    <scope>NUCLEOTIDE SEQUENCE [LARGE SCALE GENOMIC DNA]</scope>
    <source>
        <strain evidence="15 16">NLN82</strain>
    </source>
</reference>
<evidence type="ECO:0000256" key="4">
    <source>
        <dbReference type="ARBA" id="ARBA00012640"/>
    </source>
</evidence>
<evidence type="ECO:0000256" key="3">
    <source>
        <dbReference type="ARBA" id="ARBA00009184"/>
    </source>
</evidence>
<dbReference type="Pfam" id="PF12710">
    <property type="entry name" value="HAD"/>
    <property type="match status" value="1"/>
</dbReference>
<keyword evidence="10" id="KW-0718">Serine biosynthesis</keyword>
<feature type="active site" description="Proton donor" evidence="14">
    <location>
        <position position="83"/>
    </location>
</feature>
<dbReference type="EMBL" id="JAAGYR010000016">
    <property type="protein sequence ID" value="NEN76336.1"/>
    <property type="molecule type" value="Genomic_DNA"/>
</dbReference>
<keyword evidence="16" id="KW-1185">Reference proteome</keyword>
<dbReference type="PANTHER" id="PTHR43344">
    <property type="entry name" value="PHOSPHOSERINE PHOSPHATASE"/>
    <property type="match status" value="1"/>
</dbReference>
<accession>A0A6L9Y7I5</accession>